<name>A0A2T4PQX6_9STAP</name>
<evidence type="ECO:0000313" key="4">
    <source>
        <dbReference type="Proteomes" id="UP000627155"/>
    </source>
</evidence>
<protein>
    <submittedName>
        <fullName evidence="1">Uncharacterized protein</fullName>
    </submittedName>
</protein>
<dbReference type="OrthoDB" id="2396349at2"/>
<dbReference type="GeneID" id="64115742"/>
<proteinExistence type="predicted"/>
<dbReference type="EMBL" id="CP069486">
    <property type="protein sequence ID" value="QRO85449.1"/>
    <property type="molecule type" value="Genomic_DNA"/>
</dbReference>
<sequence>MKNLKIDWNNEFIEYQTLLYSGVNPEWFYACIRNEVLVPAYTGQGKQYFWTNDILKADKIIPIY</sequence>
<dbReference type="Proteomes" id="UP000241209">
    <property type="component" value="Unassembled WGS sequence"/>
</dbReference>
<keyword evidence="4" id="KW-1185">Reference proteome</keyword>
<accession>A0A2T4PQX6</accession>
<evidence type="ECO:0000313" key="1">
    <source>
        <dbReference type="EMBL" id="PTI28346.1"/>
    </source>
</evidence>
<reference evidence="1" key="2">
    <citation type="submission" date="2018-03" db="EMBL/GenBank/DDBJ databases">
        <authorList>
            <person name="Keele B.F."/>
        </authorList>
    </citation>
    <scope>NUCLEOTIDE SEQUENCE</scope>
    <source>
        <strain evidence="1">SNUC 2204</strain>
    </source>
</reference>
<dbReference type="RefSeq" id="WP_016912211.1">
    <property type="nucleotide sequence ID" value="NZ_BMDF01000003.1"/>
</dbReference>
<evidence type="ECO:0000313" key="2">
    <source>
        <dbReference type="EMBL" id="QRO85449.1"/>
    </source>
</evidence>
<dbReference type="STRING" id="1167632.GCA_000286335_01533"/>
<gene>
    <name evidence="1" type="ORF">BU072_11765</name>
    <name evidence="2" type="ORF">I6J37_01720</name>
</gene>
<dbReference type="AlphaFoldDB" id="A0A2T4PQX6"/>
<reference evidence="1 3" key="1">
    <citation type="journal article" date="2016" name="Front. Microbiol.">
        <title>Comprehensive Phylogenetic Analysis of Bovine Non-aureus Staphylococci Species Based on Whole-Genome Sequencing.</title>
        <authorList>
            <person name="Naushad S."/>
            <person name="Barkema H.W."/>
            <person name="Luby C."/>
            <person name="Condas L.A."/>
            <person name="Nobrega D.B."/>
            <person name="Carson D.A."/>
            <person name="De Buck J."/>
        </authorList>
    </citation>
    <scope>NUCLEOTIDE SEQUENCE [LARGE SCALE GENOMIC DNA]</scope>
    <source>
        <strain evidence="1 3">SNUC 2204</strain>
    </source>
</reference>
<evidence type="ECO:0000313" key="3">
    <source>
        <dbReference type="Proteomes" id="UP000241209"/>
    </source>
</evidence>
<dbReference type="Proteomes" id="UP000627155">
    <property type="component" value="Chromosome"/>
</dbReference>
<dbReference type="EMBL" id="PZFK01000030">
    <property type="protein sequence ID" value="PTI28346.1"/>
    <property type="molecule type" value="Genomic_DNA"/>
</dbReference>
<organism evidence="1 3">
    <name type="scientific">Mammaliicoccus vitulinus</name>
    <dbReference type="NCBI Taxonomy" id="71237"/>
    <lineage>
        <taxon>Bacteria</taxon>
        <taxon>Bacillati</taxon>
        <taxon>Bacillota</taxon>
        <taxon>Bacilli</taxon>
        <taxon>Bacillales</taxon>
        <taxon>Staphylococcaceae</taxon>
        <taxon>Mammaliicoccus</taxon>
    </lineage>
</organism>
<reference evidence="2 4" key="3">
    <citation type="submission" date="2021-02" db="EMBL/GenBank/DDBJ databases">
        <title>FDA dAtabase for Regulatory Grade micrObial Sequences (FDA-ARGOS): Supporting development and validation of Infectious Disease Dx tests.</title>
        <authorList>
            <person name="Sproer C."/>
            <person name="Gronow S."/>
            <person name="Severitt S."/>
            <person name="Schroder I."/>
            <person name="Tallon L."/>
            <person name="Sadzewicz L."/>
            <person name="Zhao X."/>
            <person name="Boylan J."/>
            <person name="Ott S."/>
            <person name="Bowen H."/>
            <person name="Vavikolanu K."/>
            <person name="Mehta A."/>
            <person name="Aluvathingal J."/>
            <person name="Nadendla S."/>
            <person name="Lowell S."/>
            <person name="Myers T."/>
            <person name="Yan Y."/>
            <person name="Sichtig H."/>
        </authorList>
    </citation>
    <scope>NUCLEOTIDE SEQUENCE [LARGE SCALE GENOMIC DNA]</scope>
    <source>
        <strain evidence="2 4">FDAARGOS_1207</strain>
    </source>
</reference>